<evidence type="ECO:0000259" key="9">
    <source>
        <dbReference type="Pfam" id="PF04734"/>
    </source>
</evidence>
<evidence type="ECO:0000313" key="11">
    <source>
        <dbReference type="EMBL" id="CAG9858927.1"/>
    </source>
</evidence>
<feature type="binding site" evidence="6">
    <location>
        <position position="224"/>
    </location>
    <ligand>
        <name>Zn(2+)</name>
        <dbReference type="ChEBI" id="CHEBI:29105"/>
    </ligand>
</feature>
<dbReference type="OrthoDB" id="191371at2759"/>
<feature type="domain" description="Neutral/alkaline non-lysosomal ceramidase N-terminal" evidence="9">
    <location>
        <begin position="24"/>
        <end position="532"/>
    </location>
</feature>
<dbReference type="Proteomes" id="UP001153712">
    <property type="component" value="Chromosome 2"/>
</dbReference>
<evidence type="ECO:0000256" key="4">
    <source>
        <dbReference type="ARBA" id="ARBA00022801"/>
    </source>
</evidence>
<dbReference type="GO" id="GO:0042759">
    <property type="term" value="P:long-chain fatty acid biosynthetic process"/>
    <property type="evidence" value="ECO:0007669"/>
    <property type="project" value="TreeGrafter"/>
</dbReference>
<keyword evidence="6" id="KW-0862">Zinc</keyword>
<evidence type="ECO:0000256" key="5">
    <source>
        <dbReference type="PIRSR" id="PIRSR606823-1"/>
    </source>
</evidence>
<evidence type="ECO:0000256" key="6">
    <source>
        <dbReference type="PIRSR" id="PIRSR606823-2"/>
    </source>
</evidence>
<comment type="similarity">
    <text evidence="1 7">Belongs to the neutral ceramidase family.</text>
</comment>
<feature type="binding site" evidence="6">
    <location>
        <position position="114"/>
    </location>
    <ligand>
        <name>Zn(2+)</name>
        <dbReference type="ChEBI" id="CHEBI:29105"/>
    </ligand>
</feature>
<dbReference type="InterPro" id="IPR031329">
    <property type="entry name" value="NEUT/ALK_ceramidase_N"/>
</dbReference>
<feature type="domain" description="Neutral/alkaline non-lysosomal ceramidase C-terminal" evidence="10">
    <location>
        <begin position="535"/>
        <end position="699"/>
    </location>
</feature>
<evidence type="ECO:0000313" key="12">
    <source>
        <dbReference type="Proteomes" id="UP001153712"/>
    </source>
</evidence>
<dbReference type="PANTHER" id="PTHR12670">
    <property type="entry name" value="CERAMIDASE"/>
    <property type="match status" value="1"/>
</dbReference>
<reference evidence="11" key="1">
    <citation type="submission" date="2022-01" db="EMBL/GenBank/DDBJ databases">
        <authorList>
            <person name="King R."/>
        </authorList>
    </citation>
    <scope>NUCLEOTIDE SEQUENCE</scope>
</reference>
<keyword evidence="7" id="KW-0746">Sphingolipid metabolism</keyword>
<dbReference type="EMBL" id="OU900095">
    <property type="protein sequence ID" value="CAG9858927.1"/>
    <property type="molecule type" value="Genomic_DNA"/>
</dbReference>
<gene>
    <name evidence="11" type="ORF">PHYEVI_LOCUS5314</name>
</gene>
<dbReference type="InterPro" id="IPR006823">
    <property type="entry name" value="Ceramidase_alk"/>
</dbReference>
<dbReference type="InterPro" id="IPR038445">
    <property type="entry name" value="NCDase_C_sf"/>
</dbReference>
<keyword evidence="12" id="KW-1185">Reference proteome</keyword>
<keyword evidence="4 7" id="KW-0378">Hydrolase</keyword>
<dbReference type="GO" id="GO:0046872">
    <property type="term" value="F:metal ion binding"/>
    <property type="evidence" value="ECO:0007669"/>
    <property type="project" value="UniProtKB-KW"/>
</dbReference>
<dbReference type="InterPro" id="IPR031331">
    <property type="entry name" value="NEUT/ALK_ceramidase_C"/>
</dbReference>
<evidence type="ECO:0000256" key="3">
    <source>
        <dbReference type="ARBA" id="ARBA00019235"/>
    </source>
</evidence>
<organism evidence="11 12">
    <name type="scientific">Phyllotreta striolata</name>
    <name type="common">Striped flea beetle</name>
    <name type="synonym">Crioceris striolata</name>
    <dbReference type="NCBI Taxonomy" id="444603"/>
    <lineage>
        <taxon>Eukaryota</taxon>
        <taxon>Metazoa</taxon>
        <taxon>Ecdysozoa</taxon>
        <taxon>Arthropoda</taxon>
        <taxon>Hexapoda</taxon>
        <taxon>Insecta</taxon>
        <taxon>Pterygota</taxon>
        <taxon>Neoptera</taxon>
        <taxon>Endopterygota</taxon>
        <taxon>Coleoptera</taxon>
        <taxon>Polyphaga</taxon>
        <taxon>Cucujiformia</taxon>
        <taxon>Chrysomeloidea</taxon>
        <taxon>Chrysomelidae</taxon>
        <taxon>Galerucinae</taxon>
        <taxon>Alticini</taxon>
        <taxon>Phyllotreta</taxon>
    </lineage>
</organism>
<feature type="chain" id="PRO_5040236110" description="Neutral ceramidase" evidence="8">
    <location>
        <begin position="19"/>
        <end position="701"/>
    </location>
</feature>
<sequence length="701" mass="77351">MRSLSIFILLFCVFYKHGASVMAYKVGVGRADCTGPSAEITFMGYAKASQKGCGIHLRQFARAFIFDDGTKRVAFVSIDSCMMNNPLRQAVLKKLKSKYGNTYTADNLVLSGTHTHSSPGGFLMDVMLDIPNFGFVRETFDALVAGIVRAIGRAHDNIADSKVFVTSGELLNSNINRSPASYELNPADEIKQYKHNTDTEMVQLKIVRNSDNKVIGALNWFAVHPTSMNNTNCLLSSDNVGYASILLESSMNTNDLPGQGDFVGAFASTNLGDVSPNTKGPICVDTGEKCDYVHSTCHGENKYCIASGPGNDMFESTEIIATNIFNKAQELLAEKSATEVKGDVGFVHRYVDMPSQKATIEVNGTQQEVRGCLPAVGYGFAAGTTDGPGEFDFAQGKRNSSNIFWNFVRDFIFPPTPDDVACHAPKPILIMSGRIKLPYEWQPRVVVTQILKIGNVFLTAVPGEFTTMSGRRLRNSVKDTIMKNGGPTDTRVVITGLSNVYTNYIATPEEYQLQRYEGGSTIYGPHTLTIYLKLYQELAEALMKGQNINKTDDPTPFIFPSQMLSLVTPVYFDSTGSWMASFGDCIVQPSQTYKIGETASATFIAGHPRNNNLQEKTFLAIEMKDGSDWKTVATDANWETKFIWQRASTFKATSHATIKWEIRKGKFNSGTYRIRHYGNYKFILGGVFPYVGVSRPFTVTK</sequence>
<dbReference type="EC" id="3.5.1.23" evidence="2 7"/>
<feature type="signal peptide" evidence="8">
    <location>
        <begin position="1"/>
        <end position="18"/>
    </location>
</feature>
<dbReference type="GO" id="GO:0005576">
    <property type="term" value="C:extracellular region"/>
    <property type="evidence" value="ECO:0007669"/>
    <property type="project" value="TreeGrafter"/>
</dbReference>
<evidence type="ECO:0000256" key="2">
    <source>
        <dbReference type="ARBA" id="ARBA00011891"/>
    </source>
</evidence>
<proteinExistence type="inferred from homology"/>
<name>A0A9N9XMZ3_PHYSR</name>
<dbReference type="GO" id="GO:0046514">
    <property type="term" value="P:ceramide catabolic process"/>
    <property type="evidence" value="ECO:0007669"/>
    <property type="project" value="InterPro"/>
</dbReference>
<dbReference type="GO" id="GO:0046512">
    <property type="term" value="P:sphingosine biosynthetic process"/>
    <property type="evidence" value="ECO:0007669"/>
    <property type="project" value="TreeGrafter"/>
</dbReference>
<dbReference type="GO" id="GO:0016020">
    <property type="term" value="C:membrane"/>
    <property type="evidence" value="ECO:0007669"/>
    <property type="project" value="GOC"/>
</dbReference>
<dbReference type="PANTHER" id="PTHR12670:SF1">
    <property type="entry name" value="NEUTRAL CERAMIDASE"/>
    <property type="match status" value="1"/>
</dbReference>
<dbReference type="AlphaFoldDB" id="A0A9N9XMZ3"/>
<evidence type="ECO:0000259" key="10">
    <source>
        <dbReference type="Pfam" id="PF17048"/>
    </source>
</evidence>
<protein>
    <recommendedName>
        <fullName evidence="3 7">Neutral ceramidase</fullName>
        <ecNumber evidence="2 7">3.5.1.23</ecNumber>
    </recommendedName>
</protein>
<feature type="active site" description="Nucleophile" evidence="5">
    <location>
        <position position="275"/>
    </location>
</feature>
<keyword evidence="7" id="KW-0443">Lipid metabolism</keyword>
<dbReference type="Pfam" id="PF04734">
    <property type="entry name" value="Ceramidase_alk"/>
    <property type="match status" value="1"/>
</dbReference>
<dbReference type="GO" id="GO:0017040">
    <property type="term" value="F:N-acylsphingosine amidohydrolase activity"/>
    <property type="evidence" value="ECO:0007669"/>
    <property type="project" value="UniProtKB-UniRule"/>
</dbReference>
<evidence type="ECO:0000256" key="8">
    <source>
        <dbReference type="SAM" id="SignalP"/>
    </source>
</evidence>
<comment type="cofactor">
    <cofactor evidence="6">
        <name>Zn(2+)</name>
        <dbReference type="ChEBI" id="CHEBI:29105"/>
    </cofactor>
    <text evidence="6">Binds 1 zinc ion per subunit.</text>
</comment>
<keyword evidence="8" id="KW-0732">Signal</keyword>
<comment type="catalytic activity">
    <reaction evidence="7">
        <text>an N-acylsphing-4-enine + H2O = sphing-4-enine + a fatty acid</text>
        <dbReference type="Rhea" id="RHEA:20856"/>
        <dbReference type="ChEBI" id="CHEBI:15377"/>
        <dbReference type="ChEBI" id="CHEBI:28868"/>
        <dbReference type="ChEBI" id="CHEBI:52639"/>
        <dbReference type="ChEBI" id="CHEBI:57756"/>
        <dbReference type="EC" id="3.5.1.23"/>
    </reaction>
</comment>
<feature type="binding site" evidence="6">
    <location>
        <position position="504"/>
    </location>
    <ligand>
        <name>Zn(2+)</name>
        <dbReference type="ChEBI" id="CHEBI:29105"/>
    </ligand>
</feature>
<feature type="binding site" evidence="6">
    <location>
        <position position="464"/>
    </location>
    <ligand>
        <name>Zn(2+)</name>
        <dbReference type="ChEBI" id="CHEBI:29105"/>
    </ligand>
</feature>
<dbReference type="Gene3D" id="2.60.40.2300">
    <property type="entry name" value="Neutral/alkaline non-lysosomal ceramidase, C-terminal domain"/>
    <property type="match status" value="1"/>
</dbReference>
<dbReference type="Pfam" id="PF17048">
    <property type="entry name" value="Ceramidse_alk_C"/>
    <property type="match status" value="1"/>
</dbReference>
<evidence type="ECO:0000256" key="7">
    <source>
        <dbReference type="RuleBase" id="RU366019"/>
    </source>
</evidence>
<keyword evidence="6" id="KW-0479">Metal-binding</keyword>
<accession>A0A9N9XMZ3</accession>
<evidence type="ECO:0000256" key="1">
    <source>
        <dbReference type="ARBA" id="ARBA00009835"/>
    </source>
</evidence>